<dbReference type="SUPFAM" id="SSF100950">
    <property type="entry name" value="NagB/RpiA/CoA transferase-like"/>
    <property type="match status" value="2"/>
</dbReference>
<dbReference type="PANTHER" id="PTHR21432">
    <property type="entry name" value="ACETYL-COA HYDROLASE-RELATED"/>
    <property type="match status" value="1"/>
</dbReference>
<dbReference type="Proteomes" id="UP001176468">
    <property type="component" value="Unassembled WGS sequence"/>
</dbReference>
<evidence type="ECO:0000313" key="2">
    <source>
        <dbReference type="EMBL" id="MDO7843415.1"/>
    </source>
</evidence>
<sequence length="419" mass="44094">MTADAAAALIPDGARICMALGVAQPPALLEALAARAARGEIEGASLYYLLSTATAGQSVLRRELNGRLRPMSLFHSSVERALDVEAAKLGASSVDILPVAFSRAPKMLCDEIGVDTLVTQVAPMDANGEFSLGTNIDYAHAAARRCQRVIVEVNRHMPRTRGVSTIPLSAVTAIVEHDRPLVEIPSTVRRPEDDAIAAIIAGLIDDGACLQMGIGAVPEAVCAALRNHRHLGIHTELMTPGLAALMKSGVVDNSRKTLHPGKTVFTFAMGDAPFYDFIGDHPDIEGHPVSYVNDPAVIARNANMVSVNATLEIDLQGACNSEVMNGRQYSAAGGQLDFVRGASAAPGGKSIIACHSTAAGGTVSRIVRTLSGPVTTPRNDIHVVVTEFGAADLRGKSIRERAEALTAIAHPRFRDQLSG</sequence>
<dbReference type="Pfam" id="PF13336">
    <property type="entry name" value="AcetylCoA_hyd_C"/>
    <property type="match status" value="1"/>
</dbReference>
<keyword evidence="2" id="KW-0378">Hydrolase</keyword>
<dbReference type="InterPro" id="IPR026888">
    <property type="entry name" value="AcetylCoA_hyd_C"/>
</dbReference>
<accession>A0ABT9A0R8</accession>
<dbReference type="InterPro" id="IPR037171">
    <property type="entry name" value="NagB/RpiA_transferase-like"/>
</dbReference>
<evidence type="ECO:0000313" key="3">
    <source>
        <dbReference type="Proteomes" id="UP001176468"/>
    </source>
</evidence>
<dbReference type="PANTHER" id="PTHR21432:SF20">
    <property type="entry name" value="ACETYL-COA HYDROLASE"/>
    <property type="match status" value="1"/>
</dbReference>
<comment type="caution">
    <text evidence="2">The sequence shown here is derived from an EMBL/GenBank/DDBJ whole genome shotgun (WGS) entry which is preliminary data.</text>
</comment>
<dbReference type="GO" id="GO:0016787">
    <property type="term" value="F:hydrolase activity"/>
    <property type="evidence" value="ECO:0007669"/>
    <property type="project" value="UniProtKB-KW"/>
</dbReference>
<dbReference type="Gene3D" id="3.40.1080.10">
    <property type="entry name" value="Glutaconate Coenzyme A-transferase"/>
    <property type="match status" value="1"/>
</dbReference>
<proteinExistence type="predicted"/>
<reference evidence="2" key="1">
    <citation type="submission" date="2023-07" db="EMBL/GenBank/DDBJ databases">
        <authorList>
            <person name="Kim M.K."/>
        </authorList>
    </citation>
    <scope>NUCLEOTIDE SEQUENCE</scope>
    <source>
        <strain evidence="2">CA1-15</strain>
    </source>
</reference>
<evidence type="ECO:0000259" key="1">
    <source>
        <dbReference type="Pfam" id="PF13336"/>
    </source>
</evidence>
<name>A0ABT9A0R8_9SPHN</name>
<dbReference type="Gene3D" id="3.40.1080.20">
    <property type="entry name" value="Acetyl-CoA hydrolase/transferase C-terminal domain"/>
    <property type="match status" value="1"/>
</dbReference>
<feature type="domain" description="Acetyl-CoA hydrolase/transferase C-terminal" evidence="1">
    <location>
        <begin position="270"/>
        <end position="417"/>
    </location>
</feature>
<gene>
    <name evidence="2" type="ORF">Q5H94_13850</name>
</gene>
<dbReference type="InterPro" id="IPR046433">
    <property type="entry name" value="ActCoA_hydro"/>
</dbReference>
<organism evidence="2 3">
    <name type="scientific">Sphingomonas immobilis</name>
    <dbReference type="NCBI Taxonomy" id="3063997"/>
    <lineage>
        <taxon>Bacteria</taxon>
        <taxon>Pseudomonadati</taxon>
        <taxon>Pseudomonadota</taxon>
        <taxon>Alphaproteobacteria</taxon>
        <taxon>Sphingomonadales</taxon>
        <taxon>Sphingomonadaceae</taxon>
        <taxon>Sphingomonas</taxon>
    </lineage>
</organism>
<keyword evidence="3" id="KW-1185">Reference proteome</keyword>
<dbReference type="EMBL" id="JAUQSZ010000009">
    <property type="protein sequence ID" value="MDO7843415.1"/>
    <property type="molecule type" value="Genomic_DNA"/>
</dbReference>
<protein>
    <submittedName>
        <fullName evidence="2">Acetyl-CoA hydrolase/transferase C-terminal domain-containing protein</fullName>
    </submittedName>
</protein>
<dbReference type="InterPro" id="IPR038460">
    <property type="entry name" value="AcetylCoA_hyd_C_sf"/>
</dbReference>
<dbReference type="Gene3D" id="3.30.750.70">
    <property type="entry name" value="4-hydroxybutyrate coenzyme like domains"/>
    <property type="match status" value="1"/>
</dbReference>